<evidence type="ECO:0000313" key="4">
    <source>
        <dbReference type="Proteomes" id="UP000591131"/>
    </source>
</evidence>
<keyword evidence="1" id="KW-0812">Transmembrane</keyword>
<keyword evidence="4" id="KW-1185">Reference proteome</keyword>
<feature type="transmembrane region" description="Helical" evidence="1">
    <location>
        <begin position="1180"/>
        <end position="1201"/>
    </location>
</feature>
<dbReference type="EMBL" id="JAAPAO010000092">
    <property type="protein sequence ID" value="KAF4673053.1"/>
    <property type="molecule type" value="Genomic_DNA"/>
</dbReference>
<name>A0A7J6MNA2_PERCH</name>
<evidence type="ECO:0000256" key="1">
    <source>
        <dbReference type="SAM" id="Phobius"/>
    </source>
</evidence>
<feature type="transmembrane region" description="Helical" evidence="1">
    <location>
        <begin position="1131"/>
        <end position="1155"/>
    </location>
</feature>
<protein>
    <recommendedName>
        <fullName evidence="5">F5/8 type C domain-containing protein</fullName>
    </recommendedName>
</protein>
<dbReference type="InterPro" id="IPR008979">
    <property type="entry name" value="Galactose-bd-like_sf"/>
</dbReference>
<keyword evidence="1" id="KW-1133">Transmembrane helix</keyword>
<dbReference type="Proteomes" id="UP000591131">
    <property type="component" value="Unassembled WGS sequence"/>
</dbReference>
<comment type="caution">
    <text evidence="3">The sequence shown here is derived from an EMBL/GenBank/DDBJ whole genome shotgun (WGS) entry which is preliminary data.</text>
</comment>
<keyword evidence="2" id="KW-0732">Signal</keyword>
<gene>
    <name evidence="3" type="ORF">FOL47_011062</name>
</gene>
<evidence type="ECO:0000313" key="3">
    <source>
        <dbReference type="EMBL" id="KAF4673053.1"/>
    </source>
</evidence>
<dbReference type="OrthoDB" id="443636at2759"/>
<keyword evidence="1" id="KW-0472">Membrane</keyword>
<organism evidence="3 4">
    <name type="scientific">Perkinsus chesapeaki</name>
    <name type="common">Clam parasite</name>
    <name type="synonym">Perkinsus andrewsi</name>
    <dbReference type="NCBI Taxonomy" id="330153"/>
    <lineage>
        <taxon>Eukaryota</taxon>
        <taxon>Sar</taxon>
        <taxon>Alveolata</taxon>
        <taxon>Perkinsozoa</taxon>
        <taxon>Perkinsea</taxon>
        <taxon>Perkinsida</taxon>
        <taxon>Perkinsidae</taxon>
        <taxon>Perkinsus</taxon>
    </lineage>
</organism>
<proteinExistence type="predicted"/>
<dbReference type="Gene3D" id="2.60.120.260">
    <property type="entry name" value="Galactose-binding domain-like"/>
    <property type="match status" value="1"/>
</dbReference>
<feature type="chain" id="PRO_5029845048" description="F5/8 type C domain-containing protein" evidence="2">
    <location>
        <begin position="21"/>
        <end position="1707"/>
    </location>
</feature>
<accession>A0A7J6MNA2</accession>
<feature type="signal peptide" evidence="2">
    <location>
        <begin position="1"/>
        <end position="20"/>
    </location>
</feature>
<dbReference type="SUPFAM" id="SSF49785">
    <property type="entry name" value="Galactose-binding domain-like"/>
    <property type="match status" value="1"/>
</dbReference>
<sequence length="1707" mass="191011">MLRRWIFLFLSLGAIDGSLTNYPKGRYCMMDGYCLGGRFHSTVLYEMSFVNSSHFTFNVTSILKTRRRTDSIVTPMLFEEGIPYTFDSKKNIILSGYDGKSLRRIGGTYDIVKAKDLRKMHYDAVKDEAADLRKMEYDASEDVVKLKMRVVLFSKKNPMALSKQYTPTEVAWRLRKTDDTQLQWFVRELRWYGDSDCSGEELVPLLPNETSTGSNVVVSHNLDDAPLASDGDVSTGWRASTCMVSCYIGYRFPPTSIVRCIRLLQAGDTSEAAYQARLERLPEGETSYSRVLDFDFLTGDVWLKLNEVWVFPPNRRRWRIANVDAVKGPWTIIDMAFYLDSSCELEATLSVNGTPLSSPFKAVNGPARAFDWNPATEWTAECVTAECGRGDAWIGLHFDAEIPLIECVKMQQQAGDDTYTSSVVLQYSSGETEWSTMARYDGLFGGTRLVLSPMLPQSSWRVAAVQTISRQWDVRELELYGDPQCTQALHPLLREGGYSLTTRIDQGLVRDIAIIASTHDGSRQPTYAFDGITNDPSKSWRSRCSECYEEEAYIGLRWISETPPTVACVRAFFGPQLAVSRALVQYIGSVRWETAYSFDLLSGGSWLSLTYGGQLPYPGVMRVYPRYNNTIWRVKSRGWGLNACGFDMLGLCTVWTVEMFIHPECRGDPIQDGEPVSSLGVLGRREDPYNVYDNNDETGWLASLPYYDDYAGSYEDSIRGTGPTSRPSDDKSQTPWIGLVTDSTVQCVRVYESTKAGVIVPDMSQVEDLMNELSLERLVNEISFYRDSKCEGSFIGRGDPQAPAVIVSSSRSGGRYGGYRAFDMNTETYWQPDGDDHSPWIGILFTALSGGNSSREVKCIRILQPADIRHVARTVALETSEPNEKAWLQVQVFHFLSGGVWSGLTESASEPSPNTRWRIVNVAPLGKRLFWKVYDIRLYSSEECSEASRIPTSSAFGVTAIASGYTAANPPQNAFDADSTGTAWWAPCDYCGTAEAWIGVQFNPDRIPEGGIKVQCVTIGANALVNELLWALEVYDPIGDICREDPSARECWRPVDVTRKTCLPGITDSNDPECATDEVYLTTPIPEIETNPVETLVPDEDKREMSEMRRWETARVTIALLAALCYSIVHAAWLIITAIVTGAILSVTFAVGFIYPVRTERWASTDYHLYRSPLPKSRDFWFNSTVMFMSFAAINVLSILFDLACIRYVFAIFNLCVFGRDGCREPIPLAITALDVLALVECARYASLVHRKWFTWGSLSMAKGALTAACQVLCLASVAALKFLFDSNEQLYHQSSGCLELERQKGPPIASHAPFFAWLFGRSLVWSSLVAVLLTAVLANLSGQHFTAGLDEQLEKIMKMDGLGTLEQKEVDDERSEAGSLYFRQYEESKQRGVRDFGALLQGYWWRIKYRIQGWLCFGSVLRVICIGKWTRTVDGRGFQIASRSEYYSRVYLALFKEPPQPTMAVQYATAQGISLALQALPMGIVLGKLAEYSTPLPVRDQLEGGDFERFEGLEGGDVDTLRELLGKVERIGRALRVCGQTRWILVILVAVASSPDTRGLLPVSGLVLLVVVCLIEAILQGMHLVIYSYELSHQVIADQLRVEDQLREGDTLYAEDGPDEEETRFRRSGSKLLKKITKMFTRGQSLGDTTVIEMAQRKPSRVAPTPLGLRQEDSVEDIGGGLRRSVKKRTARGAVIEPLNSQEILR</sequence>
<reference evidence="3 4" key="1">
    <citation type="submission" date="2020-04" db="EMBL/GenBank/DDBJ databases">
        <title>Perkinsus chesapeaki whole genome sequence.</title>
        <authorList>
            <person name="Bogema D.R."/>
        </authorList>
    </citation>
    <scope>NUCLEOTIDE SEQUENCE [LARGE SCALE GENOMIC DNA]</scope>
    <source>
        <strain evidence="3">ATCC PRA-425</strain>
    </source>
</reference>
<evidence type="ECO:0008006" key="5">
    <source>
        <dbReference type="Google" id="ProtNLM"/>
    </source>
</evidence>
<evidence type="ECO:0000256" key="2">
    <source>
        <dbReference type="SAM" id="SignalP"/>
    </source>
</evidence>